<feature type="transmembrane region" description="Helical" evidence="1">
    <location>
        <begin position="84"/>
        <end position="104"/>
    </location>
</feature>
<evidence type="ECO:0000313" key="3">
    <source>
        <dbReference type="Proteomes" id="UP000295788"/>
    </source>
</evidence>
<evidence type="ECO:0000256" key="1">
    <source>
        <dbReference type="SAM" id="Phobius"/>
    </source>
</evidence>
<keyword evidence="1" id="KW-0812">Transmembrane</keyword>
<feature type="transmembrane region" description="Helical" evidence="1">
    <location>
        <begin position="12"/>
        <end position="32"/>
    </location>
</feature>
<dbReference type="EMBL" id="SMAB01000002">
    <property type="protein sequence ID" value="TCS84016.1"/>
    <property type="molecule type" value="Genomic_DNA"/>
</dbReference>
<reference evidence="2 3" key="1">
    <citation type="submission" date="2019-03" db="EMBL/GenBank/DDBJ databases">
        <title>Genomic Encyclopedia of Type Strains, Phase IV (KMG-IV): sequencing the most valuable type-strain genomes for metagenomic binning, comparative biology and taxonomic classification.</title>
        <authorList>
            <person name="Goeker M."/>
        </authorList>
    </citation>
    <scope>NUCLEOTIDE SEQUENCE [LARGE SCALE GENOMIC DNA]</scope>
    <source>
        <strain evidence="2 3">DSM 23802</strain>
    </source>
</reference>
<dbReference type="Proteomes" id="UP000295788">
    <property type="component" value="Unassembled WGS sequence"/>
</dbReference>
<feature type="transmembrane region" description="Helical" evidence="1">
    <location>
        <begin position="52"/>
        <end position="77"/>
    </location>
</feature>
<dbReference type="AlphaFoldDB" id="A0A4R3KL05"/>
<dbReference type="Pfam" id="PF11085">
    <property type="entry name" value="YqhR"/>
    <property type="match status" value="1"/>
</dbReference>
<protein>
    <submittedName>
        <fullName evidence="2">Membrane protein YqhR</fullName>
    </submittedName>
</protein>
<keyword evidence="1" id="KW-0472">Membrane</keyword>
<gene>
    <name evidence="2" type="ORF">EDD72_10256</name>
</gene>
<organism evidence="2 3">
    <name type="scientific">Tepidibacillus fermentans</name>
    <dbReference type="NCBI Taxonomy" id="1281767"/>
    <lineage>
        <taxon>Bacteria</taxon>
        <taxon>Bacillati</taxon>
        <taxon>Bacillota</taxon>
        <taxon>Bacilli</taxon>
        <taxon>Bacillales</taxon>
        <taxon>Bacillaceae</taxon>
        <taxon>Tepidibacillus</taxon>
    </lineage>
</organism>
<evidence type="ECO:0000313" key="2">
    <source>
        <dbReference type="EMBL" id="TCS84016.1"/>
    </source>
</evidence>
<accession>A0A4R3KL05</accession>
<keyword evidence="1" id="KW-1133">Transmembrane helix</keyword>
<comment type="caution">
    <text evidence="2">The sequence shown here is derived from an EMBL/GenBank/DDBJ whole genome shotgun (WGS) entry which is preliminary data.</text>
</comment>
<feature type="transmembrane region" description="Helical" evidence="1">
    <location>
        <begin position="124"/>
        <end position="141"/>
    </location>
</feature>
<dbReference type="OrthoDB" id="2691442at2"/>
<dbReference type="InterPro" id="IPR024563">
    <property type="entry name" value="YqhR"/>
</dbReference>
<keyword evidence="3" id="KW-1185">Reference proteome</keyword>
<name>A0A4R3KL05_9BACI</name>
<dbReference type="RefSeq" id="WP_132766880.1">
    <property type="nucleotide sequence ID" value="NZ_SMAB01000002.1"/>
</dbReference>
<sequence>MKYKQKKRKLAIQIGLAAGVIWGFLSLAAYYLQFTDVGPSIYAKPILNPDYVMTWQGHFIGLGFFIVFMILASLLYAQFFAKYASPWVGIGYGLFLWGLLFFVLNPFFHLTKQVQKLGLNTNSVMLSLYILIGLFIGYSISAEFNNQEQEQEQSQGDQQS</sequence>
<proteinExistence type="predicted"/>